<dbReference type="EMBL" id="JACHMK010000001">
    <property type="protein sequence ID" value="MBB6334516.1"/>
    <property type="molecule type" value="Genomic_DNA"/>
</dbReference>
<feature type="domain" description="SpaA-like prealbumin fold" evidence="2">
    <location>
        <begin position="559"/>
        <end position="645"/>
    </location>
</feature>
<dbReference type="AlphaFoldDB" id="A0A923E6K2"/>
<feature type="domain" description="SpaA-like prealbumin fold" evidence="3">
    <location>
        <begin position="431"/>
        <end position="554"/>
    </location>
</feature>
<dbReference type="Gene3D" id="2.60.40.10">
    <property type="entry name" value="Immunoglobulins"/>
    <property type="match status" value="1"/>
</dbReference>
<comment type="caution">
    <text evidence="4">The sequence shown here is derived from an EMBL/GenBank/DDBJ whole genome shotgun (WGS) entry which is preliminary data.</text>
</comment>
<keyword evidence="5" id="KW-1185">Reference proteome</keyword>
<dbReference type="InterPro" id="IPR041033">
    <property type="entry name" value="SpaA_PFL_dom_1"/>
</dbReference>
<feature type="signal peptide" evidence="1">
    <location>
        <begin position="1"/>
        <end position="29"/>
    </location>
</feature>
<sequence length="663" mass="69547">MGTPVWTKAMALGAAFISALLVLVSTVYAPPAAASSTTLNADQSGQLIFLTSTGEILYFDANGQIAPALPYLPAINSTITAPTKKAVSTNPVPAVRSDHGSTLDTKNWYQIPGINYNALASSEDGSYYAMLRINNDTTKVGKVGRYQVYRLGQGESYWSKYGAEFSLDKTTVPPEVSGRAQAVPMGAVNPVDGKYYFASVVMDASKTAYLHIYHMDSTGPTYLGKALIDPIIFNGNTVDAASGDIAFTRDGSLVVTSAATVVNTFNYARMSIIRSSDLASATGGLLPSFSLPTITLPETGDYNTAAQKYDTIGATTGFAALSDGTIITSNLSDGSSYIHQVSPNGDSATRVGKIDSAVLTRRSTGSVSTSPSLCMASTDFNQVWNPLTANAGKPISGSSFTPAETTSQCVYSLYNTQVVDMAGSMAWVPSATLHKNIVNRQSATDQFTLSVFSASGALLHSSTTAGTDLGVQSAYAGPIPVTAGERLRFTETINREKGLNSYSPSFQCVDGNGAIVFSASKDDLSVTETTASIDVTVPQSTWLGVDLSCTFTNNVPQHSLSLTKVNAKDASALAGAAVRLWADTNGNGTIDAGTDTLITTGATPAAGTDGTVTTPDTGLVVWSELKDGRYLIEETAAPSGYIRAEAPPCRHNFRHGRHGDTDE</sequence>
<evidence type="ECO:0008006" key="6">
    <source>
        <dbReference type="Google" id="ProtNLM"/>
    </source>
</evidence>
<dbReference type="GO" id="GO:0005975">
    <property type="term" value="P:carbohydrate metabolic process"/>
    <property type="evidence" value="ECO:0007669"/>
    <property type="project" value="UniProtKB-ARBA"/>
</dbReference>
<dbReference type="Proteomes" id="UP000617426">
    <property type="component" value="Unassembled WGS sequence"/>
</dbReference>
<evidence type="ECO:0000313" key="4">
    <source>
        <dbReference type="EMBL" id="MBB6334516.1"/>
    </source>
</evidence>
<dbReference type="SUPFAM" id="SSF117074">
    <property type="entry name" value="Hypothetical protein PA1324"/>
    <property type="match status" value="1"/>
</dbReference>
<accession>A0A923E6K2</accession>
<evidence type="ECO:0000256" key="1">
    <source>
        <dbReference type="SAM" id="SignalP"/>
    </source>
</evidence>
<evidence type="ECO:0000259" key="2">
    <source>
        <dbReference type="Pfam" id="PF17802"/>
    </source>
</evidence>
<dbReference type="Pfam" id="PF20674">
    <property type="entry name" value="SpaA_3"/>
    <property type="match status" value="1"/>
</dbReference>
<gene>
    <name evidence="4" type="ORF">HD592_001081</name>
</gene>
<proteinExistence type="predicted"/>
<reference evidence="4" key="1">
    <citation type="submission" date="2020-08" db="EMBL/GenBank/DDBJ databases">
        <title>Sequencing the genomes of 1000 actinobacteria strains.</title>
        <authorList>
            <person name="Klenk H.-P."/>
        </authorList>
    </citation>
    <scope>NUCLEOTIDE SEQUENCE</scope>
    <source>
        <strain evidence="4">DSM 10695</strain>
    </source>
</reference>
<protein>
    <recommendedName>
        <fullName evidence="6">Prealbumin-like fold domain-containing protein</fullName>
    </recommendedName>
</protein>
<evidence type="ECO:0000259" key="3">
    <source>
        <dbReference type="Pfam" id="PF20674"/>
    </source>
</evidence>
<name>A0A923E6K2_9ACTO</name>
<dbReference type="Pfam" id="PF17802">
    <property type="entry name" value="SpaA"/>
    <property type="match status" value="1"/>
</dbReference>
<organism evidence="4 5">
    <name type="scientific">Schaalia hyovaginalis</name>
    <dbReference type="NCBI Taxonomy" id="29316"/>
    <lineage>
        <taxon>Bacteria</taxon>
        <taxon>Bacillati</taxon>
        <taxon>Actinomycetota</taxon>
        <taxon>Actinomycetes</taxon>
        <taxon>Actinomycetales</taxon>
        <taxon>Actinomycetaceae</taxon>
        <taxon>Schaalia</taxon>
    </lineage>
</organism>
<dbReference type="InterPro" id="IPR048834">
    <property type="entry name" value="SpaA_pre-album"/>
</dbReference>
<keyword evidence="1" id="KW-0732">Signal</keyword>
<feature type="chain" id="PRO_5038788344" description="Prealbumin-like fold domain-containing protein" evidence="1">
    <location>
        <begin position="30"/>
        <end position="663"/>
    </location>
</feature>
<evidence type="ECO:0000313" key="5">
    <source>
        <dbReference type="Proteomes" id="UP000617426"/>
    </source>
</evidence>
<dbReference type="InterPro" id="IPR013783">
    <property type="entry name" value="Ig-like_fold"/>
</dbReference>